<evidence type="ECO:0000256" key="7">
    <source>
        <dbReference type="ARBA" id="ARBA00023125"/>
    </source>
</evidence>
<dbReference type="RefSeq" id="WP_056989559.1">
    <property type="nucleotide sequence ID" value="NZ_AYZJ01000035.1"/>
</dbReference>
<sequence>MALTQNFSFGQKQAQAQKLVLTQGMRQSILVLQLDTIDLAAYLQDLSLGNPLFDVKTRLDAPSVAPAVSESYQTEDTQQSLFNYLLEQVQLTMRKTPLRALVVYLIEQLDPRGYLPVSNEQIKAELGITDVMLADALTLLQRLDPPGVGAHDLQECLLLQAQADEYPVPTGVIAILTDQFANLTAGRLAAIRSALDLTEGQLKAALNYIRTLSADPGLPYNHTATEFVVPDLRVHQVNGKLSMAVIKANQPRLVFAEETYAQLKDSTDSEVQHYLKEKLGEYQSLTYSLARREETLSLIGRELVKSQYALFMQKQKSLAPLLLRDIAQRLQLAESTVSRAINGKYLQTDFGVMLIKAFFSRYSAKDATHSVDQIQTALASLIAKEDKTRPLSDDELVGLLHEQGLNIARRTVAKYRAALQIPVARKRKQGSV</sequence>
<feature type="domain" description="RNA polymerase sigma factor 54 core-binding" evidence="10">
    <location>
        <begin position="75"/>
        <end position="256"/>
    </location>
</feature>
<dbReference type="PATRIC" id="fig|1423730.4.peg.2004"/>
<dbReference type="Proteomes" id="UP000050865">
    <property type="component" value="Unassembled WGS sequence"/>
</dbReference>
<evidence type="ECO:0000259" key="9">
    <source>
        <dbReference type="Pfam" id="PF04552"/>
    </source>
</evidence>
<keyword evidence="3" id="KW-0808">Transferase</keyword>
<dbReference type="STRING" id="1423730.FC75_GL001927"/>
<dbReference type="GO" id="GO:0016987">
    <property type="term" value="F:sigma factor activity"/>
    <property type="evidence" value="ECO:0007669"/>
    <property type="project" value="UniProtKB-KW"/>
</dbReference>
<dbReference type="GO" id="GO:0000428">
    <property type="term" value="C:DNA-directed RNA polymerase complex"/>
    <property type="evidence" value="ECO:0007669"/>
    <property type="project" value="UniProtKB-KW"/>
</dbReference>
<proteinExistence type="inferred from homology"/>
<dbReference type="InterPro" id="IPR007046">
    <property type="entry name" value="RNA_pol_sigma_54_core-bd"/>
</dbReference>
<dbReference type="InterPro" id="IPR000394">
    <property type="entry name" value="RNA_pol_sigma_54"/>
</dbReference>
<accession>A0A0R2FBA9</accession>
<organism evidence="11 12">
    <name type="scientific">Lacticaseibacillus camelliae DSM 22697 = JCM 13995</name>
    <dbReference type="NCBI Taxonomy" id="1423730"/>
    <lineage>
        <taxon>Bacteria</taxon>
        <taxon>Bacillati</taxon>
        <taxon>Bacillota</taxon>
        <taxon>Bacilli</taxon>
        <taxon>Lactobacillales</taxon>
        <taxon>Lactobacillaceae</taxon>
        <taxon>Lacticaseibacillus</taxon>
    </lineage>
</organism>
<evidence type="ECO:0000259" key="10">
    <source>
        <dbReference type="Pfam" id="PF04963"/>
    </source>
</evidence>
<dbReference type="Pfam" id="PF04552">
    <property type="entry name" value="Sigma54_DBD"/>
    <property type="match status" value="1"/>
</dbReference>
<dbReference type="Gene3D" id="1.10.10.60">
    <property type="entry name" value="Homeodomain-like"/>
    <property type="match status" value="1"/>
</dbReference>
<dbReference type="PANTHER" id="PTHR32248">
    <property type="entry name" value="RNA POLYMERASE SIGMA-54 FACTOR"/>
    <property type="match status" value="1"/>
</dbReference>
<keyword evidence="4" id="KW-0548">Nucleotidyltransferase</keyword>
<protein>
    <submittedName>
        <fullName evidence="11">Sigma 54 transcription factor</fullName>
    </submittedName>
</protein>
<dbReference type="GO" id="GO:0001216">
    <property type="term" value="F:DNA-binding transcription activator activity"/>
    <property type="evidence" value="ECO:0007669"/>
    <property type="project" value="InterPro"/>
</dbReference>
<name>A0A0R2FBA9_9LACO</name>
<keyword evidence="5" id="KW-0805">Transcription regulation</keyword>
<dbReference type="PROSITE" id="PS50044">
    <property type="entry name" value="SIGMA54_3"/>
    <property type="match status" value="1"/>
</dbReference>
<evidence type="ECO:0000313" key="12">
    <source>
        <dbReference type="Proteomes" id="UP000050865"/>
    </source>
</evidence>
<reference evidence="11 12" key="1">
    <citation type="journal article" date="2015" name="Genome Announc.">
        <title>Expanding the biotechnology potential of lactobacilli through comparative genomics of 213 strains and associated genera.</title>
        <authorList>
            <person name="Sun Z."/>
            <person name="Harris H.M."/>
            <person name="McCann A."/>
            <person name="Guo C."/>
            <person name="Argimon S."/>
            <person name="Zhang W."/>
            <person name="Yang X."/>
            <person name="Jeffery I.B."/>
            <person name="Cooney J.C."/>
            <person name="Kagawa T.F."/>
            <person name="Liu W."/>
            <person name="Song Y."/>
            <person name="Salvetti E."/>
            <person name="Wrobel A."/>
            <person name="Rasinkangas P."/>
            <person name="Parkhill J."/>
            <person name="Rea M.C."/>
            <person name="O'Sullivan O."/>
            <person name="Ritari J."/>
            <person name="Douillard F.P."/>
            <person name="Paul Ross R."/>
            <person name="Yang R."/>
            <person name="Briner A.E."/>
            <person name="Felis G.E."/>
            <person name="de Vos W.M."/>
            <person name="Barrangou R."/>
            <person name="Klaenhammer T.R."/>
            <person name="Caufield P.W."/>
            <person name="Cui Y."/>
            <person name="Zhang H."/>
            <person name="O'Toole P.W."/>
        </authorList>
    </citation>
    <scope>NUCLEOTIDE SEQUENCE [LARGE SCALE GENOMIC DNA]</scope>
    <source>
        <strain evidence="11 12">DSM 22697</strain>
    </source>
</reference>
<keyword evidence="8" id="KW-0804">Transcription</keyword>
<evidence type="ECO:0000256" key="5">
    <source>
        <dbReference type="ARBA" id="ARBA00023015"/>
    </source>
</evidence>
<feature type="domain" description="RNA polymerase sigma factor 54 DNA-binding" evidence="9">
    <location>
        <begin position="273"/>
        <end position="429"/>
    </location>
</feature>
<dbReference type="AlphaFoldDB" id="A0A0R2FBA9"/>
<dbReference type="Gene3D" id="1.10.10.1330">
    <property type="entry name" value="RNA polymerase sigma-54 factor, core-binding domain"/>
    <property type="match status" value="1"/>
</dbReference>
<keyword evidence="6" id="KW-0731">Sigma factor</keyword>
<comment type="similarity">
    <text evidence="1">Belongs to the sigma-54 factor family.</text>
</comment>
<evidence type="ECO:0000313" key="11">
    <source>
        <dbReference type="EMBL" id="KRN22093.1"/>
    </source>
</evidence>
<dbReference type="InterPro" id="IPR007634">
    <property type="entry name" value="RNA_pol_sigma_54_DNA-bd"/>
</dbReference>
<evidence type="ECO:0000256" key="6">
    <source>
        <dbReference type="ARBA" id="ARBA00023082"/>
    </source>
</evidence>
<dbReference type="PANTHER" id="PTHR32248:SF4">
    <property type="entry name" value="RNA POLYMERASE SIGMA-54 FACTOR"/>
    <property type="match status" value="1"/>
</dbReference>
<evidence type="ECO:0000256" key="8">
    <source>
        <dbReference type="ARBA" id="ARBA00023163"/>
    </source>
</evidence>
<dbReference type="InterPro" id="IPR038709">
    <property type="entry name" value="RpoN_core-bd_sf"/>
</dbReference>
<comment type="caution">
    <text evidence="11">The sequence shown here is derived from an EMBL/GenBank/DDBJ whole genome shotgun (WGS) entry which is preliminary data.</text>
</comment>
<dbReference type="PROSITE" id="PS00718">
    <property type="entry name" value="SIGMA54_2"/>
    <property type="match status" value="1"/>
</dbReference>
<evidence type="ECO:0000256" key="3">
    <source>
        <dbReference type="ARBA" id="ARBA00022679"/>
    </source>
</evidence>
<keyword evidence="7" id="KW-0238">DNA-binding</keyword>
<dbReference type="GO" id="GO:0006352">
    <property type="term" value="P:DNA-templated transcription initiation"/>
    <property type="evidence" value="ECO:0007669"/>
    <property type="project" value="InterPro"/>
</dbReference>
<evidence type="ECO:0000256" key="2">
    <source>
        <dbReference type="ARBA" id="ARBA00022478"/>
    </source>
</evidence>
<dbReference type="GO" id="GO:0003677">
    <property type="term" value="F:DNA binding"/>
    <property type="evidence" value="ECO:0007669"/>
    <property type="project" value="UniProtKB-KW"/>
</dbReference>
<keyword evidence="2" id="KW-0240">DNA-directed RNA polymerase</keyword>
<dbReference type="Pfam" id="PF04963">
    <property type="entry name" value="Sigma54_CBD"/>
    <property type="match status" value="1"/>
</dbReference>
<evidence type="ECO:0000256" key="4">
    <source>
        <dbReference type="ARBA" id="ARBA00022695"/>
    </source>
</evidence>
<dbReference type="EMBL" id="AYZJ01000035">
    <property type="protein sequence ID" value="KRN22093.1"/>
    <property type="molecule type" value="Genomic_DNA"/>
</dbReference>
<dbReference type="PIRSF" id="PIRSF000774">
    <property type="entry name" value="RpoN"/>
    <property type="match status" value="1"/>
</dbReference>
<dbReference type="Pfam" id="PF00309">
    <property type="entry name" value="Sigma54_AID"/>
    <property type="match status" value="1"/>
</dbReference>
<evidence type="ECO:0000256" key="1">
    <source>
        <dbReference type="ARBA" id="ARBA00008798"/>
    </source>
</evidence>
<keyword evidence="12" id="KW-1185">Reference proteome</keyword>
<dbReference type="GO" id="GO:0016779">
    <property type="term" value="F:nucleotidyltransferase activity"/>
    <property type="evidence" value="ECO:0007669"/>
    <property type="project" value="UniProtKB-KW"/>
</dbReference>
<dbReference type="NCBIfam" id="TIGR02395">
    <property type="entry name" value="rpoN_sigma"/>
    <property type="match status" value="1"/>
</dbReference>
<gene>
    <name evidence="11" type="ORF">FC75_GL001927</name>
</gene>
<dbReference type="PRINTS" id="PR00045">
    <property type="entry name" value="SIGMA54FCT"/>
</dbReference>